<dbReference type="VEuPathDB" id="FungiDB:C7M61_002756"/>
<feature type="modified residue" description="Phosphohistidine" evidence="1">
    <location>
        <position position="69"/>
    </location>
</feature>
<evidence type="ECO:0000259" key="2">
    <source>
        <dbReference type="PROSITE" id="PS50894"/>
    </source>
</evidence>
<comment type="caution">
    <text evidence="3">The sequence shown here is derived from an EMBL/GenBank/DDBJ whole genome shotgun (WGS) entry which is preliminary data.</text>
</comment>
<organism evidence="3 4">
    <name type="scientific">Candidozyma pseudohaemuli</name>
    <dbReference type="NCBI Taxonomy" id="418784"/>
    <lineage>
        <taxon>Eukaryota</taxon>
        <taxon>Fungi</taxon>
        <taxon>Dikarya</taxon>
        <taxon>Ascomycota</taxon>
        <taxon>Saccharomycotina</taxon>
        <taxon>Pichiomycetes</taxon>
        <taxon>Metschnikowiaceae</taxon>
        <taxon>Candidozyma</taxon>
    </lineage>
</organism>
<evidence type="ECO:0000256" key="1">
    <source>
        <dbReference type="PROSITE-ProRule" id="PRU00110"/>
    </source>
</evidence>
<dbReference type="STRING" id="418784.A0A2P7YQG3"/>
<dbReference type="Proteomes" id="UP000241107">
    <property type="component" value="Unassembled WGS sequence"/>
</dbReference>
<feature type="domain" description="HPt" evidence="2">
    <location>
        <begin position="30"/>
        <end position="134"/>
    </location>
</feature>
<dbReference type="GeneID" id="36566145"/>
<dbReference type="GO" id="GO:0005634">
    <property type="term" value="C:nucleus"/>
    <property type="evidence" value="ECO:0007669"/>
    <property type="project" value="TreeGrafter"/>
</dbReference>
<evidence type="ECO:0000313" key="3">
    <source>
        <dbReference type="EMBL" id="PSK38200.1"/>
    </source>
</evidence>
<dbReference type="InterPro" id="IPR008207">
    <property type="entry name" value="Sig_transdc_His_kin_Hpt_dom"/>
</dbReference>
<dbReference type="SMART" id="SM00073">
    <property type="entry name" value="HPT"/>
    <property type="match status" value="1"/>
</dbReference>
<dbReference type="GO" id="GO:0043424">
    <property type="term" value="F:protein histidine kinase binding"/>
    <property type="evidence" value="ECO:0007669"/>
    <property type="project" value="InterPro"/>
</dbReference>
<dbReference type="PANTHER" id="PTHR28242:SF52">
    <property type="entry name" value="PHOSPHORELAY INTERMEDIATE PROTEIN YPD1"/>
    <property type="match status" value="1"/>
</dbReference>
<dbReference type="InterPro" id="IPR045871">
    <property type="entry name" value="AHP1-5/YPD1"/>
</dbReference>
<dbReference type="RefSeq" id="XP_024713525.1">
    <property type="nucleotide sequence ID" value="XM_024858119.1"/>
</dbReference>
<dbReference type="Gene3D" id="1.20.120.160">
    <property type="entry name" value="HPT domain"/>
    <property type="match status" value="1"/>
</dbReference>
<dbReference type="PROSITE" id="PS50894">
    <property type="entry name" value="HPT"/>
    <property type="match status" value="1"/>
</dbReference>
<accession>A0A2P7YQG3</accession>
<gene>
    <name evidence="3" type="ORF">C7M61_002756</name>
</gene>
<dbReference type="OrthoDB" id="1673781at2759"/>
<keyword evidence="4" id="KW-1185">Reference proteome</keyword>
<dbReference type="SUPFAM" id="SSF47226">
    <property type="entry name" value="Histidine-containing phosphotransfer domain, HPT domain"/>
    <property type="match status" value="1"/>
</dbReference>
<keyword evidence="1" id="KW-0597">Phosphoprotein</keyword>
<sequence length="146" mass="16704">MSQEQKEKLENSGLVEWSVFSELVAMDEDEEEFSKGLCQTFVNQFKDTAQEIDDNLKEKNLEKLSSLGHYLKGSAAALGLKSISSQCERIQNYGHRVNFDNYKPDNSIDEDEDEFWISLIQDAVDKAKSGFKESKAALDEYFEDEL</sequence>
<dbReference type="AlphaFoldDB" id="A0A2P7YQG3"/>
<evidence type="ECO:0000313" key="4">
    <source>
        <dbReference type="Proteomes" id="UP000241107"/>
    </source>
</evidence>
<name>A0A2P7YQG3_9ASCO</name>
<proteinExistence type="predicted"/>
<dbReference type="EMBL" id="PYFQ01000006">
    <property type="protein sequence ID" value="PSK38200.1"/>
    <property type="molecule type" value="Genomic_DNA"/>
</dbReference>
<dbReference type="Pfam" id="PF01627">
    <property type="entry name" value="Hpt"/>
    <property type="match status" value="1"/>
</dbReference>
<protein>
    <recommendedName>
        <fullName evidence="2">HPt domain-containing protein</fullName>
    </recommendedName>
</protein>
<dbReference type="GO" id="GO:0000160">
    <property type="term" value="P:phosphorelay signal transduction system"/>
    <property type="evidence" value="ECO:0007669"/>
    <property type="project" value="InterPro"/>
</dbReference>
<reference evidence="3 4" key="1">
    <citation type="submission" date="2018-03" db="EMBL/GenBank/DDBJ databases">
        <title>Candida pseudohaemulonii genome assembly and annotation.</title>
        <authorList>
            <person name="Munoz J.F."/>
            <person name="Gade L.G."/>
            <person name="Chow N.A."/>
            <person name="Litvintseva A.P."/>
            <person name="Loparev V.N."/>
            <person name="Cuomo C.A."/>
        </authorList>
    </citation>
    <scope>NUCLEOTIDE SEQUENCE [LARGE SCALE GENOMIC DNA]</scope>
    <source>
        <strain evidence="3 4">B12108</strain>
    </source>
</reference>
<dbReference type="PANTHER" id="PTHR28242">
    <property type="entry name" value="PHOSPHORELAY INTERMEDIATE PROTEIN YPD1"/>
    <property type="match status" value="1"/>
</dbReference>
<dbReference type="GO" id="GO:0009927">
    <property type="term" value="F:histidine phosphotransfer kinase activity"/>
    <property type="evidence" value="ECO:0007669"/>
    <property type="project" value="InterPro"/>
</dbReference>
<dbReference type="InterPro" id="IPR036641">
    <property type="entry name" value="HPT_dom_sf"/>
</dbReference>
<dbReference type="GO" id="GO:0005737">
    <property type="term" value="C:cytoplasm"/>
    <property type="evidence" value="ECO:0007669"/>
    <property type="project" value="TreeGrafter"/>
</dbReference>